<keyword evidence="1" id="KW-0175">Coiled coil</keyword>
<comment type="caution">
    <text evidence="4">The sequence shown here is derived from an EMBL/GenBank/DDBJ whole genome shotgun (WGS) entry which is preliminary data.</text>
</comment>
<accession>A0A0G0PT89</accession>
<evidence type="ECO:0000313" key="5">
    <source>
        <dbReference type="Proteomes" id="UP000034539"/>
    </source>
</evidence>
<feature type="domain" description="DUF5666" evidence="3">
    <location>
        <begin position="173"/>
        <end position="232"/>
    </location>
</feature>
<dbReference type="Pfam" id="PF18914">
    <property type="entry name" value="DUF5666"/>
    <property type="match status" value="1"/>
</dbReference>
<dbReference type="EMBL" id="LBXN01000083">
    <property type="protein sequence ID" value="KKR31098.1"/>
    <property type="molecule type" value="Genomic_DNA"/>
</dbReference>
<feature type="chain" id="PRO_5002533943" description="DUF5666 domain-containing protein" evidence="2">
    <location>
        <begin position="24"/>
        <end position="266"/>
    </location>
</feature>
<name>A0A0G0PT89_9BACT</name>
<dbReference type="Gene3D" id="1.10.132.20">
    <property type="entry name" value="Ribosome-recycling factor"/>
    <property type="match status" value="1"/>
</dbReference>
<gene>
    <name evidence="4" type="ORF">UT63_C0083G0008</name>
</gene>
<dbReference type="InterPro" id="IPR036191">
    <property type="entry name" value="RRF_sf"/>
</dbReference>
<feature type="coiled-coil region" evidence="1">
    <location>
        <begin position="24"/>
        <end position="73"/>
    </location>
</feature>
<keyword evidence="2" id="KW-0732">Signal</keyword>
<evidence type="ECO:0000256" key="2">
    <source>
        <dbReference type="SAM" id="SignalP"/>
    </source>
</evidence>
<evidence type="ECO:0000256" key="1">
    <source>
        <dbReference type="SAM" id="Coils"/>
    </source>
</evidence>
<organism evidence="4 5">
    <name type="scientific">Candidatus Gottesmanbacteria bacterium GW2011_GWC2_39_8</name>
    <dbReference type="NCBI Taxonomy" id="1618450"/>
    <lineage>
        <taxon>Bacteria</taxon>
        <taxon>Candidatus Gottesmaniibacteriota</taxon>
    </lineage>
</organism>
<sequence>MKKISFMAIVTLAALLYSSPVLAKNPIQEVRQEVKQEIKEAKQEVKEIRREAKKEIKEAKKELREDIREKQSSGPAGLLRKLFGERAEIGNATLSAKNGTSLTVTKDGKTYTVLTESKTQFRRRFWGKSSLDEMQTGDTVNVIGKWTKEANTTIQAILVRDLSIQKKFAVFVGTVQSLTGTGWVMQAVSRGTQTVTVSGTTKLVNRKEQAISQTDIALGHRVRVKGLWDKTSNTVTEVTHVKDYTLPVVTKTTPVPSAAPTSAPVI</sequence>
<protein>
    <recommendedName>
        <fullName evidence="3">DUF5666 domain-containing protein</fullName>
    </recommendedName>
</protein>
<dbReference type="SUPFAM" id="SSF55194">
    <property type="entry name" value="Ribosome recycling factor, RRF"/>
    <property type="match status" value="1"/>
</dbReference>
<dbReference type="Proteomes" id="UP000034539">
    <property type="component" value="Unassembled WGS sequence"/>
</dbReference>
<dbReference type="AlphaFoldDB" id="A0A0G0PT89"/>
<evidence type="ECO:0000313" key="4">
    <source>
        <dbReference type="EMBL" id="KKR31098.1"/>
    </source>
</evidence>
<dbReference type="InterPro" id="IPR043724">
    <property type="entry name" value="DUF5666"/>
</dbReference>
<reference evidence="4 5" key="1">
    <citation type="journal article" date="2015" name="Nature">
        <title>rRNA introns, odd ribosomes, and small enigmatic genomes across a large radiation of phyla.</title>
        <authorList>
            <person name="Brown C.T."/>
            <person name="Hug L.A."/>
            <person name="Thomas B.C."/>
            <person name="Sharon I."/>
            <person name="Castelle C.J."/>
            <person name="Singh A."/>
            <person name="Wilkins M.J."/>
            <person name="Williams K.H."/>
            <person name="Banfield J.F."/>
        </authorList>
    </citation>
    <scope>NUCLEOTIDE SEQUENCE [LARGE SCALE GENOMIC DNA]</scope>
</reference>
<proteinExistence type="predicted"/>
<feature type="signal peptide" evidence="2">
    <location>
        <begin position="1"/>
        <end position="23"/>
    </location>
</feature>
<evidence type="ECO:0000259" key="3">
    <source>
        <dbReference type="Pfam" id="PF18914"/>
    </source>
</evidence>